<feature type="region of interest" description="Disordered" evidence="1">
    <location>
        <begin position="237"/>
        <end position="268"/>
    </location>
</feature>
<protein>
    <submittedName>
        <fullName evidence="2">Uncharacterized protein</fullName>
    </submittedName>
</protein>
<evidence type="ECO:0000313" key="2">
    <source>
        <dbReference type="EMBL" id="KOX69121.1"/>
    </source>
</evidence>
<keyword evidence="3" id="KW-1185">Reference proteome</keyword>
<organism evidence="2 3">
    <name type="scientific">Melipona quadrifasciata</name>
    <dbReference type="NCBI Taxonomy" id="166423"/>
    <lineage>
        <taxon>Eukaryota</taxon>
        <taxon>Metazoa</taxon>
        <taxon>Ecdysozoa</taxon>
        <taxon>Arthropoda</taxon>
        <taxon>Hexapoda</taxon>
        <taxon>Insecta</taxon>
        <taxon>Pterygota</taxon>
        <taxon>Neoptera</taxon>
        <taxon>Endopterygota</taxon>
        <taxon>Hymenoptera</taxon>
        <taxon>Apocrita</taxon>
        <taxon>Aculeata</taxon>
        <taxon>Apoidea</taxon>
        <taxon>Anthophila</taxon>
        <taxon>Apidae</taxon>
        <taxon>Melipona</taxon>
    </lineage>
</organism>
<proteinExistence type="predicted"/>
<accession>A0A0N0U369</accession>
<dbReference type="EMBL" id="KQ435899">
    <property type="protein sequence ID" value="KOX69121.1"/>
    <property type="molecule type" value="Genomic_DNA"/>
</dbReference>
<name>A0A0N0U369_9HYME</name>
<feature type="compositionally biased region" description="Basic and acidic residues" evidence="1">
    <location>
        <begin position="251"/>
        <end position="268"/>
    </location>
</feature>
<evidence type="ECO:0000313" key="3">
    <source>
        <dbReference type="Proteomes" id="UP000053105"/>
    </source>
</evidence>
<dbReference type="AlphaFoldDB" id="A0A0N0U369"/>
<reference evidence="2 3" key="1">
    <citation type="submission" date="2015-07" db="EMBL/GenBank/DDBJ databases">
        <title>The genome of Melipona quadrifasciata.</title>
        <authorList>
            <person name="Pan H."/>
            <person name="Kapheim K."/>
        </authorList>
    </citation>
    <scope>NUCLEOTIDE SEQUENCE [LARGE SCALE GENOMIC DNA]</scope>
    <source>
        <strain evidence="2">0111107301</strain>
        <tissue evidence="2">Whole body</tissue>
    </source>
</reference>
<gene>
    <name evidence="2" type="ORF">WN51_06179</name>
</gene>
<sequence>MAASTEVGNGLSFQESPIDDGTPLVLKKTFNLQKNSEMILRHFKEVKFQAKLGNFYYTDSLQNPLFHENTTQKCFKLQVQHKNSTETDNRVFVKDGGNQIASNSDARFHRPRIPPLRVSNTDWHKPQVAARLASRSYRPPTLSKQCAELRARMGVFIGPALAGLVTTTQACVWGKGESLPSGPTDDESNNKVENKYVRPYEPSISQLCSPIFLTFAETSQRGIAESNPAIKRLVPSAHFPNHVPDSTNTEQAREQEQRRERESSGREQDEKWRTEYFDIFFTFLSRAEVQIFNV</sequence>
<evidence type="ECO:0000256" key="1">
    <source>
        <dbReference type="SAM" id="MobiDB-lite"/>
    </source>
</evidence>
<dbReference type="Proteomes" id="UP000053105">
    <property type="component" value="Unassembled WGS sequence"/>
</dbReference>